<sequence>MKMTNRIYGVAAIRSIMANWNADFSSRPKTISNGTIFGSDKAFKYPIKRMWQATGEKVLAIKSFKIGAKGKEGEDEAGKLQPRDLQERYEQIFQTAINDKTPSKEVLKNLFSAIDVMNFGVTFAEKKQNISITGAVQIAQGFNKYRETEIESQDILSPYRNSSEKKEKAMASTLGSKIVTDEAHYFYSFAVNPDNYLEYLDLGIDGFEGYTWEAYQKFKQGCLVAATAFHTNSKSGSENEFALFVQCKENSHLYLPNLDRYVDFSKQDERNLIILTRLAELLKGHEQSIECVEVYYNPLDTAIEADGLNCTEYDLFGRAMKG</sequence>
<dbReference type="AlphaFoldDB" id="A0A1G9U4Y3"/>
<dbReference type="GO" id="GO:0043571">
    <property type="term" value="P:maintenance of CRISPR repeat elements"/>
    <property type="evidence" value="ECO:0007669"/>
    <property type="project" value="InterPro"/>
</dbReference>
<dbReference type="EMBL" id="FNHB01000005">
    <property type="protein sequence ID" value="SDM55040.1"/>
    <property type="molecule type" value="Genomic_DNA"/>
</dbReference>
<dbReference type="RefSeq" id="WP_092073172.1">
    <property type="nucleotide sequence ID" value="NZ_FNHB01000005.1"/>
</dbReference>
<protein>
    <submittedName>
        <fullName evidence="1">CRISPR-associated protein Csh2</fullName>
    </submittedName>
</protein>
<dbReference type="InterPro" id="IPR006482">
    <property type="entry name" value="Cas7_Csh2/Csh2"/>
</dbReference>
<evidence type="ECO:0000313" key="1">
    <source>
        <dbReference type="EMBL" id="SDM55040.1"/>
    </source>
</evidence>
<organism evidence="1 2">
    <name type="scientific">Dendrosporobacter quercicolus</name>
    <dbReference type="NCBI Taxonomy" id="146817"/>
    <lineage>
        <taxon>Bacteria</taxon>
        <taxon>Bacillati</taxon>
        <taxon>Bacillota</taxon>
        <taxon>Negativicutes</taxon>
        <taxon>Selenomonadales</taxon>
        <taxon>Sporomusaceae</taxon>
        <taxon>Dendrosporobacter</taxon>
    </lineage>
</organism>
<accession>A0A1G9U4Y3</accession>
<name>A0A1G9U4Y3_9FIRM</name>
<evidence type="ECO:0000313" key="2">
    <source>
        <dbReference type="Proteomes" id="UP000214880"/>
    </source>
</evidence>
<reference evidence="1 2" key="1">
    <citation type="submission" date="2016-10" db="EMBL/GenBank/DDBJ databases">
        <authorList>
            <person name="de Groot N.N."/>
        </authorList>
    </citation>
    <scope>NUCLEOTIDE SEQUENCE [LARGE SCALE GENOMIC DNA]</scope>
    <source>
        <strain evidence="1 2">DSM 1736</strain>
    </source>
</reference>
<dbReference type="OrthoDB" id="834695at2"/>
<dbReference type="STRING" id="146817.SAMN04488502_105192"/>
<dbReference type="Proteomes" id="UP000214880">
    <property type="component" value="Unassembled WGS sequence"/>
</dbReference>
<proteinExistence type="predicted"/>
<dbReference type="Pfam" id="PF05107">
    <property type="entry name" value="Cas_Cas7"/>
    <property type="match status" value="1"/>
</dbReference>
<keyword evidence="2" id="KW-1185">Reference proteome</keyword>
<gene>
    <name evidence="1" type="ORF">SAMN04488502_105192</name>
</gene>